<dbReference type="OrthoDB" id="202825at2759"/>
<dbReference type="InterPro" id="IPR015408">
    <property type="entry name" value="Znf_Mcm10/DnaG"/>
</dbReference>
<feature type="region of interest" description="Disordered" evidence="2">
    <location>
        <begin position="262"/>
        <end position="285"/>
    </location>
</feature>
<feature type="region of interest" description="Disordered" evidence="2">
    <location>
        <begin position="555"/>
        <end position="596"/>
    </location>
</feature>
<evidence type="ECO:0000256" key="2">
    <source>
        <dbReference type="SAM" id="MobiDB-lite"/>
    </source>
</evidence>
<feature type="domain" description="Zinc finger Mcm10/DnaG-type" evidence="3">
    <location>
        <begin position="404"/>
        <end position="449"/>
    </location>
</feature>
<dbReference type="PANTHER" id="PTHR13454:SF11">
    <property type="entry name" value="PROTEIN MCM10 HOMOLOG"/>
    <property type="match status" value="1"/>
</dbReference>
<dbReference type="GO" id="GO:0003688">
    <property type="term" value="F:DNA replication origin binding"/>
    <property type="evidence" value="ECO:0007669"/>
    <property type="project" value="TreeGrafter"/>
</dbReference>
<proteinExistence type="inferred from homology"/>
<evidence type="ECO:0000256" key="1">
    <source>
        <dbReference type="ARBA" id="ARBA00009679"/>
    </source>
</evidence>
<feature type="region of interest" description="Disordered" evidence="2">
    <location>
        <begin position="167"/>
        <end position="186"/>
    </location>
</feature>
<accession>A0A0D2MLX5</accession>
<feature type="compositionally biased region" description="Low complexity" evidence="2">
    <location>
        <begin position="139"/>
        <end position="150"/>
    </location>
</feature>
<dbReference type="GO" id="GO:0003697">
    <property type="term" value="F:single-stranded DNA binding"/>
    <property type="evidence" value="ECO:0007669"/>
    <property type="project" value="InterPro"/>
</dbReference>
<dbReference type="InterPro" id="IPR040184">
    <property type="entry name" value="Mcm10"/>
</dbReference>
<keyword evidence="5" id="KW-1185">Reference proteome</keyword>
<feature type="region of interest" description="Disordered" evidence="2">
    <location>
        <begin position="30"/>
        <end position="154"/>
    </location>
</feature>
<comment type="similarity">
    <text evidence="1">Belongs to the MCM10 family.</text>
</comment>
<dbReference type="STRING" id="945553.A0A0D2MLX5"/>
<dbReference type="OMA" id="GKPCGSW"/>
<gene>
    <name evidence="4" type="ORF">HYPSUDRAFT_161464</name>
</gene>
<name>A0A0D2MLX5_HYPSF</name>
<dbReference type="Pfam" id="PF09329">
    <property type="entry name" value="zf-primase"/>
    <property type="match status" value="1"/>
</dbReference>
<dbReference type="PANTHER" id="PTHR13454">
    <property type="entry name" value="PROTEIN MCM10 HOMOLOG"/>
    <property type="match status" value="1"/>
</dbReference>
<feature type="compositionally biased region" description="Basic and acidic residues" evidence="2">
    <location>
        <begin position="174"/>
        <end position="186"/>
    </location>
</feature>
<feature type="compositionally biased region" description="Basic and acidic residues" evidence="2">
    <location>
        <begin position="556"/>
        <end position="576"/>
    </location>
</feature>
<dbReference type="Gene3D" id="2.40.50.140">
    <property type="entry name" value="Nucleic acid-binding proteins"/>
    <property type="match status" value="1"/>
</dbReference>
<protein>
    <recommendedName>
        <fullName evidence="3">Zinc finger Mcm10/DnaG-type domain-containing protein</fullName>
    </recommendedName>
</protein>
<reference evidence="5" key="1">
    <citation type="submission" date="2014-04" db="EMBL/GenBank/DDBJ databases">
        <title>Evolutionary Origins and Diversification of the Mycorrhizal Mutualists.</title>
        <authorList>
            <consortium name="DOE Joint Genome Institute"/>
            <consortium name="Mycorrhizal Genomics Consortium"/>
            <person name="Kohler A."/>
            <person name="Kuo A."/>
            <person name="Nagy L.G."/>
            <person name="Floudas D."/>
            <person name="Copeland A."/>
            <person name="Barry K.W."/>
            <person name="Cichocki N."/>
            <person name="Veneault-Fourrey C."/>
            <person name="LaButti K."/>
            <person name="Lindquist E.A."/>
            <person name="Lipzen A."/>
            <person name="Lundell T."/>
            <person name="Morin E."/>
            <person name="Murat C."/>
            <person name="Riley R."/>
            <person name="Ohm R."/>
            <person name="Sun H."/>
            <person name="Tunlid A."/>
            <person name="Henrissat B."/>
            <person name="Grigoriev I.V."/>
            <person name="Hibbett D.S."/>
            <person name="Martin F."/>
        </authorList>
    </citation>
    <scope>NUCLEOTIDE SEQUENCE [LARGE SCALE GENOMIC DNA]</scope>
    <source>
        <strain evidence="5">FD-334 SS-4</strain>
    </source>
</reference>
<evidence type="ECO:0000313" key="5">
    <source>
        <dbReference type="Proteomes" id="UP000054270"/>
    </source>
</evidence>
<dbReference type="GO" id="GO:0043596">
    <property type="term" value="C:nuclear replication fork"/>
    <property type="evidence" value="ECO:0007669"/>
    <property type="project" value="TreeGrafter"/>
</dbReference>
<feature type="compositionally biased region" description="Basic and acidic residues" evidence="2">
    <location>
        <begin position="262"/>
        <end position="272"/>
    </location>
</feature>
<dbReference type="InterPro" id="IPR012340">
    <property type="entry name" value="NA-bd_OB-fold"/>
</dbReference>
<evidence type="ECO:0000313" key="4">
    <source>
        <dbReference type="EMBL" id="KJA24908.1"/>
    </source>
</evidence>
<evidence type="ECO:0000259" key="3">
    <source>
        <dbReference type="Pfam" id="PF09329"/>
    </source>
</evidence>
<dbReference type="AlphaFoldDB" id="A0A0D2MLX5"/>
<dbReference type="Proteomes" id="UP000054270">
    <property type="component" value="Unassembled WGS sequence"/>
</dbReference>
<sequence>MDSSSSRTHAKLLEQAEIKRKIAELQRQLEPEAVEAAPPLEIRSPKRRAPNAVTLAPATPSPKKKRKVDHRPQTDKPLARPVFHTAPQQNAAAPKQPEKEKVAKVVAPSSVISKLATLGRASDPDEGDRPSVRTTGFTEQAAAPQAAPAERLTHKRDERLALIENLQPGPYEHSPPHDDPAFEKLEPHSGINLTSRVIKHDEFNDFFTGRYYLSPSRLYSAIRLLPDKQGYDVPVPGDWITIAVVAERGPIKFTRAPVKIERESGEQAETTRKPWKGKGKAEPEERGGKKFVNIRLIDFGARVGGSASGGKAVIRGDAALSLLLFEADSIEYIDTDDGRKPQKIYRGGSRGAFENLTNIREGDVIAMLNPKILKPFQRSADTPHPVDNVLAVTPEAAASIIVVGRARDLGMCQVLKQNGKVCGSWCDKRVSDVCDYHVQSAVQRRRAARPEFSVGTGGMSSAPTFKRKHDYDPRTKWGLKPEARAAGADATYMIAGHIVSGSASDARTLYAAESIGRDGQAKARRKLAGAEGDAALKRLLERDKDGMKVVMLARQAGKEDVSSRRAKDAKGKERGTGKSTGKNAPSAKPQSADGAPKTVYSASVIKGLGFDPALKAGQKRVENEGMKNKLEELEAVRIARKDPALGPRPGPRIRSGVRAPVRKAESNTLPAPPVPDRNDMEDIYASADSGDDQFPMVLSRSTVPAVVNLDDTEKADTDKGMVDLDDF</sequence>
<feature type="compositionally biased region" description="Low complexity" evidence="2">
    <location>
        <begin position="86"/>
        <end position="95"/>
    </location>
</feature>
<dbReference type="EMBL" id="KN817534">
    <property type="protein sequence ID" value="KJA24908.1"/>
    <property type="molecule type" value="Genomic_DNA"/>
</dbReference>
<dbReference type="GO" id="GO:0006270">
    <property type="term" value="P:DNA replication initiation"/>
    <property type="evidence" value="ECO:0007669"/>
    <property type="project" value="InterPro"/>
</dbReference>
<feature type="region of interest" description="Disordered" evidence="2">
    <location>
        <begin position="642"/>
        <end position="695"/>
    </location>
</feature>
<organism evidence="4 5">
    <name type="scientific">Hypholoma sublateritium (strain FD-334 SS-4)</name>
    <dbReference type="NCBI Taxonomy" id="945553"/>
    <lineage>
        <taxon>Eukaryota</taxon>
        <taxon>Fungi</taxon>
        <taxon>Dikarya</taxon>
        <taxon>Basidiomycota</taxon>
        <taxon>Agaricomycotina</taxon>
        <taxon>Agaricomycetes</taxon>
        <taxon>Agaricomycetidae</taxon>
        <taxon>Agaricales</taxon>
        <taxon>Agaricineae</taxon>
        <taxon>Strophariaceae</taxon>
        <taxon>Hypholoma</taxon>
    </lineage>
</organism>